<dbReference type="AlphaFoldDB" id="A0A4Y1MS64"/>
<protein>
    <submittedName>
        <fullName evidence="1">Uncharacterized protein</fullName>
    </submittedName>
</protein>
<name>A0A4Y1MS64_9PROT</name>
<organism evidence="1">
    <name type="scientific">Roseomonas mucosa</name>
    <dbReference type="NCBI Taxonomy" id="207340"/>
    <lineage>
        <taxon>Bacteria</taxon>
        <taxon>Pseudomonadati</taxon>
        <taxon>Pseudomonadota</taxon>
        <taxon>Alphaproteobacteria</taxon>
        <taxon>Acetobacterales</taxon>
        <taxon>Roseomonadaceae</taxon>
        <taxon>Roseomonas</taxon>
    </lineage>
</organism>
<dbReference type="EMBL" id="CP025189">
    <property type="protein sequence ID" value="AWV20822.1"/>
    <property type="molecule type" value="Genomic_DNA"/>
</dbReference>
<accession>A0A4Y1MS64</accession>
<evidence type="ECO:0000313" key="1">
    <source>
        <dbReference type="EMBL" id="AWV20822.1"/>
    </source>
</evidence>
<reference evidence="1" key="1">
    <citation type="submission" date="2017-12" db="EMBL/GenBank/DDBJ databases">
        <authorList>
            <person name="Martens C."/>
            <person name="Dahlstrom E."/>
            <person name="Barbian K."/>
            <person name="Sykora L."/>
            <person name="Ricklefs S."/>
            <person name="Bruno D."/>
            <person name="Anzick I."/>
            <person name="Myles I."/>
            <person name="Datta S.K."/>
        </authorList>
    </citation>
    <scope>NUCLEOTIDE SEQUENCE</scope>
    <source>
        <strain evidence="1">AD2</strain>
    </source>
</reference>
<proteinExistence type="predicted"/>
<gene>
    <name evidence="1" type="ORF">RADP37_05543</name>
</gene>
<sequence length="75" mass="8069">MRVLFSAILFLLCRSGNVRPGAADPDLSSVQPPRKVICLMVSMLRNRMGGGDGKGSILRPALLSAEGRDELASWL</sequence>